<dbReference type="SUPFAM" id="SSF55073">
    <property type="entry name" value="Nucleotide cyclase"/>
    <property type="match status" value="1"/>
</dbReference>
<feature type="coiled-coil region" evidence="1">
    <location>
        <begin position="9"/>
        <end position="50"/>
    </location>
</feature>
<evidence type="ECO:0000259" key="2">
    <source>
        <dbReference type="Pfam" id="PF00990"/>
    </source>
</evidence>
<keyword evidence="1" id="KW-0175">Coiled coil</keyword>
<dbReference type="Gene3D" id="3.30.70.270">
    <property type="match status" value="1"/>
</dbReference>
<protein>
    <submittedName>
        <fullName evidence="3">GGDEF domain-containing protein</fullName>
    </submittedName>
</protein>
<keyword evidence="4" id="KW-1185">Reference proteome</keyword>
<accession>A0ABV1AH38</accession>
<gene>
    <name evidence="3" type="ORF">WMO75_03765</name>
</gene>
<dbReference type="EMBL" id="JBBMEI010000007">
    <property type="protein sequence ID" value="MEQ2357469.1"/>
    <property type="molecule type" value="Genomic_DNA"/>
</dbReference>
<feature type="domain" description="GGDEF" evidence="2">
    <location>
        <begin position="49"/>
        <end position="124"/>
    </location>
</feature>
<evidence type="ECO:0000256" key="1">
    <source>
        <dbReference type="SAM" id="Coils"/>
    </source>
</evidence>
<dbReference type="RefSeq" id="WP_349077651.1">
    <property type="nucleotide sequence ID" value="NZ_JBBMEI010000007.1"/>
</dbReference>
<comment type="caution">
    <text evidence="3">The sequence shown here is derived from an EMBL/GenBank/DDBJ whole genome shotgun (WGS) entry which is preliminary data.</text>
</comment>
<organism evidence="3 4">
    <name type="scientific">Blautia intestinihominis</name>
    <dbReference type="NCBI Taxonomy" id="3133152"/>
    <lineage>
        <taxon>Bacteria</taxon>
        <taxon>Bacillati</taxon>
        <taxon>Bacillota</taxon>
        <taxon>Clostridia</taxon>
        <taxon>Lachnospirales</taxon>
        <taxon>Lachnospiraceae</taxon>
        <taxon>Blautia</taxon>
    </lineage>
</organism>
<dbReference type="InterPro" id="IPR029787">
    <property type="entry name" value="Nucleotide_cyclase"/>
</dbReference>
<proteinExistence type="predicted"/>
<evidence type="ECO:0000313" key="3">
    <source>
        <dbReference type="EMBL" id="MEQ2357469.1"/>
    </source>
</evidence>
<dbReference type="InterPro" id="IPR043128">
    <property type="entry name" value="Rev_trsase/Diguanyl_cyclase"/>
</dbReference>
<dbReference type="Pfam" id="PF00990">
    <property type="entry name" value="GGDEF"/>
    <property type="match status" value="1"/>
</dbReference>
<reference evidence="3 4" key="1">
    <citation type="submission" date="2024-03" db="EMBL/GenBank/DDBJ databases">
        <title>Human intestinal bacterial collection.</title>
        <authorList>
            <person name="Pauvert C."/>
            <person name="Hitch T.C.A."/>
            <person name="Clavel T."/>
        </authorList>
    </citation>
    <scope>NUCLEOTIDE SEQUENCE [LARGE SCALE GENOMIC DNA]</scope>
    <source>
        <strain evidence="3 4">CLA-AA-H95</strain>
    </source>
</reference>
<dbReference type="InterPro" id="IPR000160">
    <property type="entry name" value="GGDEF_dom"/>
</dbReference>
<sequence>MYTDEYFQIEQMNNQLINSQRALMKSNKKLQSLLAEIRQASNAIAILEQDDLTALYSASAFYRRVEKCIQEHPDQVYDIIALDIERFKLVNEIYGRVSGDRMLKSLAITHILNTLREDGFLSKWMISVPESLRFPWLLKCLSIF</sequence>
<dbReference type="Proteomes" id="UP001446032">
    <property type="component" value="Unassembled WGS sequence"/>
</dbReference>
<evidence type="ECO:0000313" key="4">
    <source>
        <dbReference type="Proteomes" id="UP001446032"/>
    </source>
</evidence>
<name>A0ABV1AH38_9FIRM</name>